<proteinExistence type="predicted"/>
<dbReference type="EMBL" id="BMML01000051">
    <property type="protein sequence ID" value="GGN46150.1"/>
    <property type="molecule type" value="Genomic_DNA"/>
</dbReference>
<evidence type="ECO:0000256" key="1">
    <source>
        <dbReference type="SAM" id="MobiDB-lite"/>
    </source>
</evidence>
<dbReference type="AlphaFoldDB" id="A0A917XPY8"/>
<evidence type="ECO:0000313" key="3">
    <source>
        <dbReference type="Proteomes" id="UP000653411"/>
    </source>
</evidence>
<reference evidence="2" key="2">
    <citation type="submission" date="2020-09" db="EMBL/GenBank/DDBJ databases">
        <authorList>
            <person name="Sun Q."/>
            <person name="Zhou Y."/>
        </authorList>
    </citation>
    <scope>NUCLEOTIDE SEQUENCE</scope>
    <source>
        <strain evidence="2">CGMCC 4.7110</strain>
    </source>
</reference>
<feature type="region of interest" description="Disordered" evidence="1">
    <location>
        <begin position="96"/>
        <end position="130"/>
    </location>
</feature>
<feature type="region of interest" description="Disordered" evidence="1">
    <location>
        <begin position="1"/>
        <end position="38"/>
    </location>
</feature>
<reference evidence="2" key="1">
    <citation type="journal article" date="2014" name="Int. J. Syst. Evol. Microbiol.">
        <title>Complete genome sequence of Corynebacterium casei LMG S-19264T (=DSM 44701T), isolated from a smear-ripened cheese.</title>
        <authorList>
            <consortium name="US DOE Joint Genome Institute (JGI-PGF)"/>
            <person name="Walter F."/>
            <person name="Albersmeier A."/>
            <person name="Kalinowski J."/>
            <person name="Ruckert C."/>
        </authorList>
    </citation>
    <scope>NUCLEOTIDE SEQUENCE</scope>
    <source>
        <strain evidence="2">CGMCC 4.7110</strain>
    </source>
</reference>
<sequence length="130" mass="14074">MEPDVDGSHPGEAVGTRREWHSGVSVRRSEIEHDTRQPRAAVRGRVLGVHLIEVGAEDERAGGLGKQLGFAGEQAGQHGPDHGDVRVRAGVTAVRAGGTDELAQQHGDLDSYRTRQRRQPLSTDNTTGRR</sequence>
<evidence type="ECO:0000313" key="2">
    <source>
        <dbReference type="EMBL" id="GGN46150.1"/>
    </source>
</evidence>
<feature type="compositionally biased region" description="Basic and acidic residues" evidence="1">
    <location>
        <begin position="15"/>
        <end position="37"/>
    </location>
</feature>
<gene>
    <name evidence="2" type="ORF">GCM10011578_098770</name>
</gene>
<organism evidence="2 3">
    <name type="scientific">Streptomyces fuscichromogenes</name>
    <dbReference type="NCBI Taxonomy" id="1324013"/>
    <lineage>
        <taxon>Bacteria</taxon>
        <taxon>Bacillati</taxon>
        <taxon>Actinomycetota</taxon>
        <taxon>Actinomycetes</taxon>
        <taxon>Kitasatosporales</taxon>
        <taxon>Streptomycetaceae</taxon>
        <taxon>Streptomyces</taxon>
    </lineage>
</organism>
<accession>A0A917XPY8</accession>
<comment type="caution">
    <text evidence="2">The sequence shown here is derived from an EMBL/GenBank/DDBJ whole genome shotgun (WGS) entry which is preliminary data.</text>
</comment>
<dbReference type="Proteomes" id="UP000653411">
    <property type="component" value="Unassembled WGS sequence"/>
</dbReference>
<keyword evidence="3" id="KW-1185">Reference proteome</keyword>
<feature type="compositionally biased region" description="Polar residues" evidence="1">
    <location>
        <begin position="119"/>
        <end position="130"/>
    </location>
</feature>
<protein>
    <submittedName>
        <fullName evidence="2">Uncharacterized protein</fullName>
    </submittedName>
</protein>
<name>A0A917XPY8_9ACTN</name>